<feature type="transmembrane region" description="Helical" evidence="1">
    <location>
        <begin position="67"/>
        <end position="86"/>
    </location>
</feature>
<reference evidence="2" key="1">
    <citation type="submission" date="2022-12" db="EMBL/GenBank/DDBJ databases">
        <title>New Phytohabitans aurantiacus sp. RD004123 nov., an actinomycete isolated from soil.</title>
        <authorList>
            <person name="Triningsih D.W."/>
            <person name="Harunari E."/>
            <person name="Igarashi Y."/>
        </authorList>
    </citation>
    <scope>NUCLEOTIDE SEQUENCE</scope>
    <source>
        <strain evidence="2">RD004123</strain>
    </source>
</reference>
<keyword evidence="1" id="KW-0472">Membrane</keyword>
<gene>
    <name evidence="2" type="ORF">Pa4123_59050</name>
</gene>
<organism evidence="2 3">
    <name type="scientific">Phytohabitans aurantiacus</name>
    <dbReference type="NCBI Taxonomy" id="3016789"/>
    <lineage>
        <taxon>Bacteria</taxon>
        <taxon>Bacillati</taxon>
        <taxon>Actinomycetota</taxon>
        <taxon>Actinomycetes</taxon>
        <taxon>Micromonosporales</taxon>
        <taxon>Micromonosporaceae</taxon>
    </lineage>
</organism>
<dbReference type="RefSeq" id="WP_281901090.1">
    <property type="nucleotide sequence ID" value="NZ_BSDI01000033.1"/>
</dbReference>
<name>A0ABQ5R1E3_9ACTN</name>
<evidence type="ECO:0000256" key="1">
    <source>
        <dbReference type="SAM" id="Phobius"/>
    </source>
</evidence>
<evidence type="ECO:0000313" key="3">
    <source>
        <dbReference type="Proteomes" id="UP001144280"/>
    </source>
</evidence>
<evidence type="ECO:0000313" key="2">
    <source>
        <dbReference type="EMBL" id="GLI00629.1"/>
    </source>
</evidence>
<sequence length="176" mass="18887">MSRIDSRLYAAAETAIRAAVERQHAELHGGPDDHDTISHLEHAADWLYAAAKSIEMPTGTRRQQAQAFLMIGVQAITCVAILLAVPDPAEPMVLALTFGGTTVLAQLVNDVAVTIADRHTARALAACDTTDPQNVPETIADLRSQILAIAADLEPTRHDSHLRAGQQIDSALAWLD</sequence>
<protein>
    <recommendedName>
        <fullName evidence="4">SMODS and SLOG-associating 2TM effector domain-containing protein</fullName>
    </recommendedName>
</protein>
<feature type="transmembrane region" description="Helical" evidence="1">
    <location>
        <begin position="92"/>
        <end position="112"/>
    </location>
</feature>
<proteinExistence type="predicted"/>
<dbReference type="Proteomes" id="UP001144280">
    <property type="component" value="Unassembled WGS sequence"/>
</dbReference>
<keyword evidence="3" id="KW-1185">Reference proteome</keyword>
<dbReference type="EMBL" id="BSDI01000033">
    <property type="protein sequence ID" value="GLI00629.1"/>
    <property type="molecule type" value="Genomic_DNA"/>
</dbReference>
<keyword evidence="1" id="KW-0812">Transmembrane</keyword>
<accession>A0ABQ5R1E3</accession>
<evidence type="ECO:0008006" key="4">
    <source>
        <dbReference type="Google" id="ProtNLM"/>
    </source>
</evidence>
<comment type="caution">
    <text evidence="2">The sequence shown here is derived from an EMBL/GenBank/DDBJ whole genome shotgun (WGS) entry which is preliminary data.</text>
</comment>
<keyword evidence="1" id="KW-1133">Transmembrane helix</keyword>